<gene>
    <name evidence="5" type="ORF">HK439_04730</name>
</gene>
<evidence type="ECO:0000256" key="1">
    <source>
        <dbReference type="ARBA" id="ARBA00023015"/>
    </source>
</evidence>
<dbReference type="Gene3D" id="1.10.10.10">
    <property type="entry name" value="Winged helix-like DNA-binding domain superfamily/Winged helix DNA-binding domain"/>
    <property type="match status" value="1"/>
</dbReference>
<evidence type="ECO:0000313" key="5">
    <source>
        <dbReference type="EMBL" id="MBD1545555.1"/>
    </source>
</evidence>
<evidence type="ECO:0000259" key="4">
    <source>
        <dbReference type="PROSITE" id="PS50949"/>
    </source>
</evidence>
<dbReference type="AlphaFoldDB" id="A0A926NXP7"/>
<dbReference type="Gene3D" id="1.20.120.530">
    <property type="entry name" value="GntR ligand-binding domain-like"/>
    <property type="match status" value="1"/>
</dbReference>
<dbReference type="SUPFAM" id="SSF48008">
    <property type="entry name" value="GntR ligand-binding domain-like"/>
    <property type="match status" value="1"/>
</dbReference>
<dbReference type="Pfam" id="PF00392">
    <property type="entry name" value="GntR"/>
    <property type="match status" value="1"/>
</dbReference>
<keyword evidence="2" id="KW-0238">DNA-binding</keyword>
<sequence length="236" mass="26021">MSQTNSAYETLRRALLDCDIAPDAPLAISNLKARFGFGWTPLREALSRLEAESLVTFEKNKGYRVAPVSVAGLKDLQLARTAVETTLFTRSIARGGDRWEADLVAAHYLLAQATPPTPGAVTAEGVLWEERHDAFHAALLSAADAPWLTHLARQTSDQLHRHHRFILNGADVAEQLGGKQGQRIRDVFDRTLGIAHHTRLMDAALARDPDAATRLLEEHIGFTLAVYETLWPESGE</sequence>
<organism evidence="5 6">
    <name type="scientific">Roseibium aggregatum</name>
    <dbReference type="NCBI Taxonomy" id="187304"/>
    <lineage>
        <taxon>Bacteria</taxon>
        <taxon>Pseudomonadati</taxon>
        <taxon>Pseudomonadota</taxon>
        <taxon>Alphaproteobacteria</taxon>
        <taxon>Hyphomicrobiales</taxon>
        <taxon>Stappiaceae</taxon>
        <taxon>Roseibium</taxon>
    </lineage>
</organism>
<dbReference type="PROSITE" id="PS50949">
    <property type="entry name" value="HTH_GNTR"/>
    <property type="match status" value="1"/>
</dbReference>
<dbReference type="InterPro" id="IPR011711">
    <property type="entry name" value="GntR_C"/>
</dbReference>
<dbReference type="PANTHER" id="PTHR43537">
    <property type="entry name" value="TRANSCRIPTIONAL REGULATOR, GNTR FAMILY"/>
    <property type="match status" value="1"/>
</dbReference>
<feature type="domain" description="HTH gntR-type" evidence="4">
    <location>
        <begin position="1"/>
        <end position="68"/>
    </location>
</feature>
<proteinExistence type="predicted"/>
<dbReference type="SUPFAM" id="SSF46785">
    <property type="entry name" value="Winged helix' DNA-binding domain"/>
    <property type="match status" value="1"/>
</dbReference>
<keyword evidence="1" id="KW-0805">Transcription regulation</keyword>
<dbReference type="GO" id="GO:0003677">
    <property type="term" value="F:DNA binding"/>
    <property type="evidence" value="ECO:0007669"/>
    <property type="project" value="UniProtKB-KW"/>
</dbReference>
<dbReference type="InterPro" id="IPR036390">
    <property type="entry name" value="WH_DNA-bd_sf"/>
</dbReference>
<dbReference type="PANTHER" id="PTHR43537:SF20">
    <property type="entry name" value="HTH-TYPE TRANSCRIPTIONAL REPRESSOR GLAR"/>
    <property type="match status" value="1"/>
</dbReference>
<comment type="caution">
    <text evidence="5">The sequence shown here is derived from an EMBL/GenBank/DDBJ whole genome shotgun (WGS) entry which is preliminary data.</text>
</comment>
<dbReference type="Pfam" id="PF07729">
    <property type="entry name" value="FCD"/>
    <property type="match status" value="1"/>
</dbReference>
<dbReference type="GO" id="GO:0003700">
    <property type="term" value="F:DNA-binding transcription factor activity"/>
    <property type="evidence" value="ECO:0007669"/>
    <property type="project" value="InterPro"/>
</dbReference>
<protein>
    <submittedName>
        <fullName evidence="5">FCD domain-containing protein</fullName>
    </submittedName>
</protein>
<dbReference type="EMBL" id="JABFCZ010000004">
    <property type="protein sequence ID" value="MBD1545555.1"/>
    <property type="molecule type" value="Genomic_DNA"/>
</dbReference>
<dbReference type="Proteomes" id="UP000598467">
    <property type="component" value="Unassembled WGS sequence"/>
</dbReference>
<name>A0A926NXP7_9HYPH</name>
<dbReference type="InterPro" id="IPR008920">
    <property type="entry name" value="TF_FadR/GntR_C"/>
</dbReference>
<accession>A0A926NXP7</accession>
<evidence type="ECO:0000313" key="6">
    <source>
        <dbReference type="Proteomes" id="UP000598467"/>
    </source>
</evidence>
<keyword evidence="3" id="KW-0804">Transcription</keyword>
<dbReference type="RefSeq" id="WP_190290217.1">
    <property type="nucleotide sequence ID" value="NZ_JABFCZ010000004.1"/>
</dbReference>
<dbReference type="SMART" id="SM00345">
    <property type="entry name" value="HTH_GNTR"/>
    <property type="match status" value="1"/>
</dbReference>
<evidence type="ECO:0000256" key="2">
    <source>
        <dbReference type="ARBA" id="ARBA00023125"/>
    </source>
</evidence>
<dbReference type="SMART" id="SM00895">
    <property type="entry name" value="FCD"/>
    <property type="match status" value="1"/>
</dbReference>
<dbReference type="InterPro" id="IPR036388">
    <property type="entry name" value="WH-like_DNA-bd_sf"/>
</dbReference>
<dbReference type="InterPro" id="IPR000524">
    <property type="entry name" value="Tscrpt_reg_HTH_GntR"/>
</dbReference>
<evidence type="ECO:0000256" key="3">
    <source>
        <dbReference type="ARBA" id="ARBA00023163"/>
    </source>
</evidence>
<reference evidence="5" key="1">
    <citation type="submission" date="2020-05" db="EMBL/GenBank/DDBJ databases">
        <title>Identification of trans-AT polyketide cluster in two marine bacteria, producers of a novel glutaramide-containing polyketide sesbanimide D and analogs.</title>
        <authorList>
            <person name="Kacar D."/>
            <person name="Rodriguez P."/>
            <person name="Canedo L."/>
            <person name="Gonzalez E."/>
            <person name="Galan B."/>
            <person name="De La Calle F."/>
            <person name="Garcia J.L."/>
        </authorList>
    </citation>
    <scope>NUCLEOTIDE SEQUENCE</scope>
    <source>
        <strain evidence="5">PHM038</strain>
    </source>
</reference>